<evidence type="ECO:0000256" key="1">
    <source>
        <dbReference type="SAM" id="MobiDB-lite"/>
    </source>
</evidence>
<reference evidence="2 3" key="1">
    <citation type="submission" date="2024-04" db="EMBL/GenBank/DDBJ databases">
        <authorList>
            <person name="Fracassetti M."/>
        </authorList>
    </citation>
    <scope>NUCLEOTIDE SEQUENCE [LARGE SCALE GENOMIC DNA]</scope>
</reference>
<dbReference type="EMBL" id="OZ034813">
    <property type="protein sequence ID" value="CAL1352899.1"/>
    <property type="molecule type" value="Genomic_DNA"/>
</dbReference>
<evidence type="ECO:0000313" key="2">
    <source>
        <dbReference type="EMBL" id="CAL1352899.1"/>
    </source>
</evidence>
<protein>
    <submittedName>
        <fullName evidence="2">Uncharacterized protein</fullName>
    </submittedName>
</protein>
<proteinExistence type="predicted"/>
<sequence>MLLCCCLLVKRKEEEDRSSVGSRLSGWREGKRRLLEAEAAAGRATGAGGESCSGRRGELLGPAGRAAGGCSEEEEREGGCSRRRRGAQLVPAGSAASAGGEGCWRLLTAQRKTRVERDGGRQAGLEFFRVVGLLRAAAESERN</sequence>
<dbReference type="AlphaFoldDB" id="A0AAV2C8U1"/>
<accession>A0AAV2C8U1</accession>
<evidence type="ECO:0000313" key="3">
    <source>
        <dbReference type="Proteomes" id="UP001497516"/>
    </source>
</evidence>
<feature type="region of interest" description="Disordered" evidence="1">
    <location>
        <begin position="40"/>
        <end position="85"/>
    </location>
</feature>
<keyword evidence="3" id="KW-1185">Reference proteome</keyword>
<gene>
    <name evidence="2" type="ORF">LTRI10_LOCUS834</name>
</gene>
<organism evidence="2 3">
    <name type="scientific">Linum trigynum</name>
    <dbReference type="NCBI Taxonomy" id="586398"/>
    <lineage>
        <taxon>Eukaryota</taxon>
        <taxon>Viridiplantae</taxon>
        <taxon>Streptophyta</taxon>
        <taxon>Embryophyta</taxon>
        <taxon>Tracheophyta</taxon>
        <taxon>Spermatophyta</taxon>
        <taxon>Magnoliopsida</taxon>
        <taxon>eudicotyledons</taxon>
        <taxon>Gunneridae</taxon>
        <taxon>Pentapetalae</taxon>
        <taxon>rosids</taxon>
        <taxon>fabids</taxon>
        <taxon>Malpighiales</taxon>
        <taxon>Linaceae</taxon>
        <taxon>Linum</taxon>
    </lineage>
</organism>
<dbReference type="Proteomes" id="UP001497516">
    <property type="component" value="Chromosome 1"/>
</dbReference>
<name>A0AAV2C8U1_9ROSI</name>